<dbReference type="Proteomes" id="UP000193144">
    <property type="component" value="Unassembled WGS sequence"/>
</dbReference>
<feature type="coiled-coil region" evidence="3">
    <location>
        <begin position="126"/>
        <end position="185"/>
    </location>
</feature>
<feature type="compositionally biased region" description="Polar residues" evidence="4">
    <location>
        <begin position="414"/>
        <end position="432"/>
    </location>
</feature>
<dbReference type="Gene3D" id="1.20.5.170">
    <property type="match status" value="1"/>
</dbReference>
<dbReference type="PANTHER" id="PTHR40621:SF7">
    <property type="entry name" value="BZIP DOMAIN-CONTAINING PROTEIN"/>
    <property type="match status" value="1"/>
</dbReference>
<dbReference type="STRING" id="1231657.A0A1Y1Z2Q6"/>
<feature type="region of interest" description="Disordered" evidence="4">
    <location>
        <begin position="414"/>
        <end position="439"/>
    </location>
</feature>
<sequence length="575" mass="62083">MDQDTSTNIDTPSTVSARSNTNSPAEASPSQASPASPATAAAARNRIVSITPAPRLPGSSFPAGIATTPTASFSAPGYASSSLMGGGPTSRSHVVPPRPKPGRKPATDEPASKRKAQNRESQRAFRARKAAKLNEMQARVETAEERHRREMDMKIMEVQERDAKLARLEQDMKQQREAIKCLTNERDFWIAKVKNLDAQLVMLQQQTGTFQPGTPRNDSAVNPLAMPQPVWSSQNALQEAINRSANHSPASWPSQNQHQAPLSQSSAGSPTWPSHERRPGSSNQSIHSPIQPLTTTTDQTMQQDYATPPTLNSGGCGNCDGTGNCACMEAIEQLPSPNTYMPPVPLKRNFGSPFPNSGLFAEREIDFTAQWVAKRGPSNSFLGQSEADSKCGFCTDDANCLCKDQSLRNFTETTAPQSQNWNMPLPNDNNMPSGPGSCADCLQNPQQRAWCQGVAQSKRQGTNKTDSDNQTNGPHDYSIGCSDAFKLLEGRVPTTQDGMDWSALNPIPAVQTGMPPVRTYSALELDTAGVIATLQQSMAPIIPRASDGQNNMIVNMARANQIAAGRHLNPGPHNF</sequence>
<dbReference type="Pfam" id="PF10297">
    <property type="entry name" value="Hap4_Hap_bind"/>
    <property type="match status" value="1"/>
</dbReference>
<evidence type="ECO:0000313" key="7">
    <source>
        <dbReference type="Proteomes" id="UP000193144"/>
    </source>
</evidence>
<feature type="compositionally biased region" description="Polar residues" evidence="4">
    <location>
        <begin position="1"/>
        <end position="22"/>
    </location>
</feature>
<feature type="compositionally biased region" description="Polar residues" evidence="4">
    <location>
        <begin position="244"/>
        <end position="272"/>
    </location>
</feature>
<accession>A0A1Y1Z2Q6</accession>
<evidence type="ECO:0000256" key="4">
    <source>
        <dbReference type="SAM" id="MobiDB-lite"/>
    </source>
</evidence>
<organism evidence="6 7">
    <name type="scientific">Clohesyomyces aquaticus</name>
    <dbReference type="NCBI Taxonomy" id="1231657"/>
    <lineage>
        <taxon>Eukaryota</taxon>
        <taxon>Fungi</taxon>
        <taxon>Dikarya</taxon>
        <taxon>Ascomycota</taxon>
        <taxon>Pezizomycotina</taxon>
        <taxon>Dothideomycetes</taxon>
        <taxon>Pleosporomycetidae</taxon>
        <taxon>Pleosporales</taxon>
        <taxon>Lindgomycetaceae</taxon>
        <taxon>Clohesyomyces</taxon>
    </lineage>
</organism>
<comment type="subcellular location">
    <subcellularLocation>
        <location evidence="1">Nucleus</location>
    </subcellularLocation>
</comment>
<feature type="compositionally biased region" description="Polar residues" evidence="4">
    <location>
        <begin position="280"/>
        <end position="291"/>
    </location>
</feature>
<feature type="region of interest" description="Disordered" evidence="4">
    <location>
        <begin position="244"/>
        <end position="291"/>
    </location>
</feature>
<feature type="compositionally biased region" description="Basic and acidic residues" evidence="4">
    <location>
        <begin position="105"/>
        <end position="123"/>
    </location>
</feature>
<feature type="region of interest" description="Disordered" evidence="4">
    <location>
        <begin position="452"/>
        <end position="476"/>
    </location>
</feature>
<dbReference type="CDD" id="cd14688">
    <property type="entry name" value="bZIP_YAP"/>
    <property type="match status" value="1"/>
</dbReference>
<dbReference type="GO" id="GO:0001228">
    <property type="term" value="F:DNA-binding transcription activator activity, RNA polymerase II-specific"/>
    <property type="evidence" value="ECO:0007669"/>
    <property type="project" value="TreeGrafter"/>
</dbReference>
<dbReference type="GO" id="GO:0000976">
    <property type="term" value="F:transcription cis-regulatory region binding"/>
    <property type="evidence" value="ECO:0007669"/>
    <property type="project" value="InterPro"/>
</dbReference>
<dbReference type="GO" id="GO:0090575">
    <property type="term" value="C:RNA polymerase II transcription regulator complex"/>
    <property type="evidence" value="ECO:0007669"/>
    <property type="project" value="TreeGrafter"/>
</dbReference>
<evidence type="ECO:0000256" key="1">
    <source>
        <dbReference type="ARBA" id="ARBA00004123"/>
    </source>
</evidence>
<dbReference type="OrthoDB" id="5374328at2759"/>
<proteinExistence type="predicted"/>
<feature type="region of interest" description="Disordered" evidence="4">
    <location>
        <begin position="1"/>
        <end position="124"/>
    </location>
</feature>
<dbReference type="PROSITE" id="PS00036">
    <property type="entry name" value="BZIP_BASIC"/>
    <property type="match status" value="1"/>
</dbReference>
<dbReference type="InterPro" id="IPR050936">
    <property type="entry name" value="AP-1-like"/>
</dbReference>
<dbReference type="PANTHER" id="PTHR40621">
    <property type="entry name" value="TRANSCRIPTION FACTOR KAPC-RELATED"/>
    <property type="match status" value="1"/>
</dbReference>
<evidence type="ECO:0000259" key="5">
    <source>
        <dbReference type="PROSITE" id="PS00036"/>
    </source>
</evidence>
<dbReference type="AlphaFoldDB" id="A0A1Y1Z2Q6"/>
<dbReference type="EMBL" id="MCFA01000136">
    <property type="protein sequence ID" value="ORY04384.1"/>
    <property type="molecule type" value="Genomic_DNA"/>
</dbReference>
<feature type="compositionally biased region" description="Polar residues" evidence="4">
    <location>
        <begin position="67"/>
        <end position="83"/>
    </location>
</feature>
<dbReference type="InterPro" id="IPR004827">
    <property type="entry name" value="bZIP"/>
</dbReference>
<keyword evidence="7" id="KW-1185">Reference proteome</keyword>
<comment type="caution">
    <text evidence="6">The sequence shown here is derived from an EMBL/GenBank/DDBJ whole genome shotgun (WGS) entry which is preliminary data.</text>
</comment>
<reference evidence="6 7" key="1">
    <citation type="submission" date="2016-07" db="EMBL/GenBank/DDBJ databases">
        <title>Pervasive Adenine N6-methylation of Active Genes in Fungi.</title>
        <authorList>
            <consortium name="DOE Joint Genome Institute"/>
            <person name="Mondo S.J."/>
            <person name="Dannebaum R.O."/>
            <person name="Kuo R.C."/>
            <person name="Labutti K."/>
            <person name="Haridas S."/>
            <person name="Kuo A."/>
            <person name="Salamov A."/>
            <person name="Ahrendt S.R."/>
            <person name="Lipzen A."/>
            <person name="Sullivan W."/>
            <person name="Andreopoulos W.B."/>
            <person name="Clum A."/>
            <person name="Lindquist E."/>
            <person name="Daum C."/>
            <person name="Ramamoorthy G.K."/>
            <person name="Gryganskyi A."/>
            <person name="Culley D."/>
            <person name="Magnuson J.K."/>
            <person name="James T.Y."/>
            <person name="O'Malley M.A."/>
            <person name="Stajich J.E."/>
            <person name="Spatafora J.W."/>
            <person name="Visel A."/>
            <person name="Grigoriev I.V."/>
        </authorList>
    </citation>
    <scope>NUCLEOTIDE SEQUENCE [LARGE SCALE GENOMIC DNA]</scope>
    <source>
        <strain evidence="6 7">CBS 115471</strain>
    </source>
</reference>
<gene>
    <name evidence="6" type="ORF">BCR34DRAFT_57179</name>
</gene>
<protein>
    <recommendedName>
        <fullName evidence="5">BZIP domain-containing protein</fullName>
    </recommendedName>
</protein>
<keyword evidence="2" id="KW-0539">Nucleus</keyword>
<feature type="compositionally biased region" description="Low complexity" evidence="4">
    <location>
        <begin position="23"/>
        <end position="43"/>
    </location>
</feature>
<feature type="compositionally biased region" description="Polar residues" evidence="4">
    <location>
        <begin position="452"/>
        <end position="473"/>
    </location>
</feature>
<dbReference type="InterPro" id="IPR046347">
    <property type="entry name" value="bZIP_sf"/>
</dbReference>
<dbReference type="InterPro" id="IPR018287">
    <property type="entry name" value="Hap4_TF_heteromerisation"/>
</dbReference>
<evidence type="ECO:0000256" key="3">
    <source>
        <dbReference type="SAM" id="Coils"/>
    </source>
</evidence>
<name>A0A1Y1Z2Q6_9PLEO</name>
<feature type="domain" description="BZIP" evidence="5">
    <location>
        <begin position="113"/>
        <end position="128"/>
    </location>
</feature>
<dbReference type="SUPFAM" id="SSF57959">
    <property type="entry name" value="Leucine zipper domain"/>
    <property type="match status" value="1"/>
</dbReference>
<evidence type="ECO:0000313" key="6">
    <source>
        <dbReference type="EMBL" id="ORY04384.1"/>
    </source>
</evidence>
<evidence type="ECO:0000256" key="2">
    <source>
        <dbReference type="ARBA" id="ARBA00023242"/>
    </source>
</evidence>
<keyword evidence="3" id="KW-0175">Coiled coil</keyword>